<dbReference type="SUPFAM" id="SSF116922">
    <property type="entry name" value="YugE-like"/>
    <property type="match status" value="1"/>
</dbReference>
<keyword evidence="2" id="KW-1185">Reference proteome</keyword>
<evidence type="ECO:0000313" key="1">
    <source>
        <dbReference type="EMBL" id="RAK18683.1"/>
    </source>
</evidence>
<comment type="caution">
    <text evidence="1">The sequence shown here is derived from an EMBL/GenBank/DDBJ whole genome shotgun (WGS) entry which is preliminary data.</text>
</comment>
<dbReference type="Proteomes" id="UP000248555">
    <property type="component" value="Unassembled WGS sequence"/>
</dbReference>
<dbReference type="InterPro" id="IPR023162">
    <property type="entry name" value="Apc36109-like_dom_sf"/>
</dbReference>
<name>A0A327YCH8_9BACL</name>
<gene>
    <name evidence="1" type="ORF">B0I26_109104</name>
</gene>
<dbReference type="AlphaFoldDB" id="A0A327YCH8"/>
<reference evidence="1 2" key="1">
    <citation type="submission" date="2018-06" db="EMBL/GenBank/DDBJ databases">
        <title>Genomic Encyclopedia of Type Strains, Phase III (KMG-III): the genomes of soil and plant-associated and newly described type strains.</title>
        <authorList>
            <person name="Whitman W."/>
        </authorList>
    </citation>
    <scope>NUCLEOTIDE SEQUENCE [LARGE SCALE GENOMIC DNA]</scope>
    <source>
        <strain evidence="1 2">CGMCC 1.8979</strain>
    </source>
</reference>
<dbReference type="EMBL" id="QLMH01000009">
    <property type="protein sequence ID" value="RAK18683.1"/>
    <property type="molecule type" value="Genomic_DNA"/>
</dbReference>
<protein>
    <submittedName>
        <fullName evidence="1">Uncharacterized protein DUF1871</fullName>
    </submittedName>
</protein>
<evidence type="ECO:0000313" key="2">
    <source>
        <dbReference type="Proteomes" id="UP000248555"/>
    </source>
</evidence>
<organism evidence="1 2">
    <name type="scientific">Paranoxybacillus vitaminiphilus</name>
    <dbReference type="NCBI Taxonomy" id="581036"/>
    <lineage>
        <taxon>Bacteria</taxon>
        <taxon>Bacillati</taxon>
        <taxon>Bacillota</taxon>
        <taxon>Bacilli</taxon>
        <taxon>Bacillales</taxon>
        <taxon>Anoxybacillaceae</taxon>
        <taxon>Paranoxybacillus</taxon>
    </lineage>
</organism>
<sequence>MNMNMQKMNMTLLDMIQRWDPFGYGSNAYETEAVDVLQAVHEYDEIKPLARKIQAIYEFSFEEIIPLEKCMKIAEELLKVKNETECGV</sequence>
<dbReference type="InterPro" id="IPR015053">
    <property type="entry name" value="DUF1871"/>
</dbReference>
<accession>A0A327YCH8</accession>
<dbReference type="Gene3D" id="1.10.340.20">
    <property type="entry name" value="Apc36109-like domain"/>
    <property type="match status" value="1"/>
</dbReference>
<dbReference type="Pfam" id="PF08958">
    <property type="entry name" value="DUF1871"/>
    <property type="match status" value="1"/>
</dbReference>
<proteinExistence type="predicted"/>